<dbReference type="EMBL" id="JAGFNZ010000002">
    <property type="protein sequence ID" value="MBW7572604.1"/>
    <property type="molecule type" value="Genomic_DNA"/>
</dbReference>
<evidence type="ECO:0000256" key="1">
    <source>
        <dbReference type="ARBA" id="ARBA00010552"/>
    </source>
</evidence>
<dbReference type="PANTHER" id="PTHR11803">
    <property type="entry name" value="2-IMINOBUTANOATE/2-IMINOPROPANOATE DEAMINASE RIDA"/>
    <property type="match status" value="1"/>
</dbReference>
<gene>
    <name evidence="2" type="ORF">J5W02_07235</name>
</gene>
<evidence type="ECO:0000313" key="3">
    <source>
        <dbReference type="Proteomes" id="UP000719942"/>
    </source>
</evidence>
<comment type="similarity">
    <text evidence="1">Belongs to the RutC family.</text>
</comment>
<accession>A0ABS7DMS7</accession>
<dbReference type="SUPFAM" id="SSF55298">
    <property type="entry name" value="YjgF-like"/>
    <property type="match status" value="1"/>
</dbReference>
<keyword evidence="3" id="KW-1185">Reference proteome</keyword>
<dbReference type="RefSeq" id="WP_219964994.1">
    <property type="nucleotide sequence ID" value="NZ_JAGFNZ010000002.1"/>
</dbReference>
<dbReference type="CDD" id="cd00448">
    <property type="entry name" value="YjgF_YER057c_UK114_family"/>
    <property type="match status" value="1"/>
</dbReference>
<dbReference type="NCBIfam" id="TIGR00004">
    <property type="entry name" value="Rid family detoxifying hydrolase"/>
    <property type="match status" value="1"/>
</dbReference>
<protein>
    <submittedName>
        <fullName evidence="2">RidA family protein</fullName>
    </submittedName>
</protein>
<dbReference type="InterPro" id="IPR006056">
    <property type="entry name" value="RidA"/>
</dbReference>
<dbReference type="Proteomes" id="UP000719942">
    <property type="component" value="Unassembled WGS sequence"/>
</dbReference>
<dbReference type="InterPro" id="IPR035959">
    <property type="entry name" value="RutC-like_sf"/>
</dbReference>
<dbReference type="Gene3D" id="3.30.1330.40">
    <property type="entry name" value="RutC-like"/>
    <property type="match status" value="1"/>
</dbReference>
<name>A0ABS7DMS7_9FIRM</name>
<proteinExistence type="inferred from homology"/>
<dbReference type="Pfam" id="PF01042">
    <property type="entry name" value="Ribonuc_L-PSP"/>
    <property type="match status" value="1"/>
</dbReference>
<organism evidence="2 3">
    <name type="scientific">Caproiciproducens faecalis</name>
    <dbReference type="NCBI Taxonomy" id="2820301"/>
    <lineage>
        <taxon>Bacteria</taxon>
        <taxon>Bacillati</taxon>
        <taxon>Bacillota</taxon>
        <taxon>Clostridia</taxon>
        <taxon>Eubacteriales</taxon>
        <taxon>Acutalibacteraceae</taxon>
        <taxon>Caproiciproducens</taxon>
    </lineage>
</organism>
<sequence>MSQVISTKDAPAAIGPYSQAIEAGNTVYLSGQIPIIPATGEIAAGDITVQTEQVMHNIAAVLKAAGADFTNAVKTTCFLADMADFAAFNAVYEKYFTGKPARSCVAVKQLPKNVLVEVEVIAVK</sequence>
<comment type="caution">
    <text evidence="2">The sequence shown here is derived from an EMBL/GenBank/DDBJ whole genome shotgun (WGS) entry which is preliminary data.</text>
</comment>
<evidence type="ECO:0000313" key="2">
    <source>
        <dbReference type="EMBL" id="MBW7572604.1"/>
    </source>
</evidence>
<dbReference type="InterPro" id="IPR006175">
    <property type="entry name" value="YjgF/YER057c/UK114"/>
</dbReference>
<reference evidence="2 3" key="1">
    <citation type="submission" date="2021-03" db="EMBL/GenBank/DDBJ databases">
        <title>Caproiciproducens sp. nov. isolated from feces of cow.</title>
        <authorList>
            <person name="Choi J.-Y."/>
        </authorList>
    </citation>
    <scope>NUCLEOTIDE SEQUENCE [LARGE SCALE GENOMIC DNA]</scope>
    <source>
        <strain evidence="2 3">AGMB10547</strain>
    </source>
</reference>
<dbReference type="PANTHER" id="PTHR11803:SF58">
    <property type="entry name" value="PROTEIN HMF1-RELATED"/>
    <property type="match status" value="1"/>
</dbReference>